<evidence type="ECO:0000256" key="5">
    <source>
        <dbReference type="ARBA" id="ARBA00022640"/>
    </source>
</evidence>
<evidence type="ECO:0000256" key="2">
    <source>
        <dbReference type="ARBA" id="ARBA00006420"/>
    </source>
</evidence>
<reference evidence="10 11" key="1">
    <citation type="submission" date="2024-05" db="EMBL/GenBank/DDBJ databases">
        <title>De novo assembly of an allotetraploid wild potato.</title>
        <authorList>
            <person name="Hosaka A.J."/>
        </authorList>
    </citation>
    <scope>NUCLEOTIDE SEQUENCE [LARGE SCALE GENOMIC DNA]</scope>
    <source>
        <tissue evidence="10">Young leaves</tissue>
    </source>
</reference>
<dbReference type="Pfam" id="PF01106">
    <property type="entry name" value="NifU"/>
    <property type="match status" value="2"/>
</dbReference>
<gene>
    <name evidence="10" type="ORF">AABB24_022871</name>
</gene>
<protein>
    <recommendedName>
        <fullName evidence="9">NIF system FeS cluster assembly NifU C-terminal domain-containing protein</fullName>
    </recommendedName>
</protein>
<feature type="region of interest" description="Disordered" evidence="8">
    <location>
        <begin position="1"/>
        <end position="46"/>
    </location>
</feature>
<evidence type="ECO:0000256" key="4">
    <source>
        <dbReference type="ARBA" id="ARBA00022528"/>
    </source>
</evidence>
<proteinExistence type="inferred from homology"/>
<evidence type="ECO:0000256" key="8">
    <source>
        <dbReference type="SAM" id="MobiDB-lite"/>
    </source>
</evidence>
<dbReference type="AlphaFoldDB" id="A0ABD2T2G5"/>
<evidence type="ECO:0000259" key="9">
    <source>
        <dbReference type="Pfam" id="PF01106"/>
    </source>
</evidence>
<keyword evidence="11" id="KW-1185">Reference proteome</keyword>
<evidence type="ECO:0000313" key="11">
    <source>
        <dbReference type="Proteomes" id="UP001627284"/>
    </source>
</evidence>
<evidence type="ECO:0000256" key="6">
    <source>
        <dbReference type="ARBA" id="ARBA00022946"/>
    </source>
</evidence>
<feature type="compositionally biased region" description="Low complexity" evidence="8">
    <location>
        <begin position="27"/>
        <end position="44"/>
    </location>
</feature>
<evidence type="ECO:0000256" key="7">
    <source>
        <dbReference type="ARBA" id="ARBA00023157"/>
    </source>
</evidence>
<evidence type="ECO:0000256" key="1">
    <source>
        <dbReference type="ARBA" id="ARBA00004470"/>
    </source>
</evidence>
<comment type="similarity">
    <text evidence="2">Belongs to the NifU family.</text>
</comment>
<dbReference type="GO" id="GO:0009570">
    <property type="term" value="C:chloroplast stroma"/>
    <property type="evidence" value="ECO:0007669"/>
    <property type="project" value="UniProtKB-SubCell"/>
</dbReference>
<dbReference type="SUPFAM" id="SSF117916">
    <property type="entry name" value="Fe-S cluster assembly (FSCA) domain-like"/>
    <property type="match status" value="2"/>
</dbReference>
<dbReference type="Proteomes" id="UP001627284">
    <property type="component" value="Unassembled WGS sequence"/>
</dbReference>
<keyword evidence="6" id="KW-0809">Transit peptide</keyword>
<keyword evidence="7" id="KW-1015">Disulfide bond</keyword>
<name>A0ABD2T2G5_9SOLN</name>
<dbReference type="EMBL" id="JBJKTR010000013">
    <property type="protein sequence ID" value="KAL3350066.1"/>
    <property type="molecule type" value="Genomic_DNA"/>
</dbReference>
<dbReference type="GO" id="GO:0005198">
    <property type="term" value="F:structural molecule activity"/>
    <property type="evidence" value="ECO:0007669"/>
    <property type="project" value="UniProtKB-ARBA"/>
</dbReference>
<dbReference type="InterPro" id="IPR001075">
    <property type="entry name" value="NIF_FeS_clus_asmbl_NifU_C"/>
</dbReference>
<feature type="compositionally biased region" description="Polar residues" evidence="8">
    <location>
        <begin position="13"/>
        <end position="26"/>
    </location>
</feature>
<dbReference type="PANTHER" id="PTHR11178">
    <property type="entry name" value="IRON-SULFUR CLUSTER SCAFFOLD PROTEIN NFU-RELATED"/>
    <property type="match status" value="1"/>
</dbReference>
<dbReference type="FunFam" id="3.30.300.130:FF:000003">
    <property type="entry name" value="NifU-like protein 3, chloroplastic"/>
    <property type="match status" value="1"/>
</dbReference>
<keyword evidence="5" id="KW-0934">Plastid</keyword>
<evidence type="ECO:0000313" key="10">
    <source>
        <dbReference type="EMBL" id="KAL3350066.1"/>
    </source>
</evidence>
<keyword evidence="4" id="KW-0150">Chloroplast</keyword>
<organism evidence="10 11">
    <name type="scientific">Solanum stoloniferum</name>
    <dbReference type="NCBI Taxonomy" id="62892"/>
    <lineage>
        <taxon>Eukaryota</taxon>
        <taxon>Viridiplantae</taxon>
        <taxon>Streptophyta</taxon>
        <taxon>Embryophyta</taxon>
        <taxon>Tracheophyta</taxon>
        <taxon>Spermatophyta</taxon>
        <taxon>Magnoliopsida</taxon>
        <taxon>eudicotyledons</taxon>
        <taxon>Gunneridae</taxon>
        <taxon>Pentapetalae</taxon>
        <taxon>asterids</taxon>
        <taxon>lamiids</taxon>
        <taxon>Solanales</taxon>
        <taxon>Solanaceae</taxon>
        <taxon>Solanoideae</taxon>
        <taxon>Solaneae</taxon>
        <taxon>Solanum</taxon>
    </lineage>
</organism>
<feature type="domain" description="NIF system FeS cluster assembly NifU C-terminal" evidence="9">
    <location>
        <begin position="187"/>
        <end position="248"/>
    </location>
</feature>
<dbReference type="InterPro" id="IPR034904">
    <property type="entry name" value="FSCA_dom_sf"/>
</dbReference>
<accession>A0ABD2T2G5</accession>
<comment type="caution">
    <text evidence="10">The sequence shown here is derived from an EMBL/GenBank/DDBJ whole genome shotgun (WGS) entry which is preliminary data.</text>
</comment>
<dbReference type="PANTHER" id="PTHR11178:SF39">
    <property type="entry name" value="NIFU-LIKE PROTEIN 2, CHLOROPLASTIC"/>
    <property type="match status" value="1"/>
</dbReference>
<sequence length="252" mass="26948">MQSAMLLNPPTPSSSYVSRSFQTLETPSSSSSSSSSSSCSPSSSTATLFLPPPPLKISGFFGTRVSSWTRPNSSRRSLRRASQYRVVKAVATPNSAVELPLTSENIESVLDEIRPYLISDGGNVALHEIDGNVVKLKLQGACGSCPSSVTTMKLGIERRLMEKIPEIVAVEAVPDEETGLELNEENIEKVLEEIRPYLVGAAGGSLELVAIEEPIVKVRITGPAAGVMTVRVAVTQKLREKIPSIAAVQLLQ</sequence>
<comment type="subunit">
    <text evidence="3">Homodimer; disulfide-linked.</text>
</comment>
<dbReference type="Gene3D" id="3.30.300.130">
    <property type="entry name" value="Fe-S cluster assembly (FSCA)"/>
    <property type="match status" value="2"/>
</dbReference>
<evidence type="ECO:0000256" key="3">
    <source>
        <dbReference type="ARBA" id="ARBA00011748"/>
    </source>
</evidence>
<feature type="domain" description="NIF system FeS cluster assembly NifU C-terminal" evidence="9">
    <location>
        <begin position="106"/>
        <end position="171"/>
    </location>
</feature>
<dbReference type="FunFam" id="3.30.300.130:FF:000006">
    <property type="entry name" value="NifU-like protein 3, chloroplastic"/>
    <property type="match status" value="1"/>
</dbReference>
<comment type="subcellular location">
    <subcellularLocation>
        <location evidence="1">Plastid</location>
        <location evidence="1">Chloroplast stroma</location>
    </subcellularLocation>
</comment>